<keyword evidence="3" id="KW-1185">Reference proteome</keyword>
<accession>A0A1S1Z6A0</accession>
<organism evidence="2 3">
    <name type="scientific">Flammeovirga pacifica</name>
    <dbReference type="NCBI Taxonomy" id="915059"/>
    <lineage>
        <taxon>Bacteria</taxon>
        <taxon>Pseudomonadati</taxon>
        <taxon>Bacteroidota</taxon>
        <taxon>Cytophagia</taxon>
        <taxon>Cytophagales</taxon>
        <taxon>Flammeovirgaceae</taxon>
        <taxon>Flammeovirga</taxon>
    </lineage>
</organism>
<protein>
    <recommendedName>
        <fullName evidence="1">DUF4301 domain-containing protein</fullName>
    </recommendedName>
</protein>
<dbReference type="STRING" id="915059.NH26_14140"/>
<sequence>MTTTANFLPEDLELMKQKEISLETVEKQLNYFRRGFEYANIIRPATLGDGVIKLTNEEINVFVDRYDKIIKGRTLMKFVPASGAATRMFKALLEFKNDLEAKDVFTEPDLERSKGMVADFFNNIIHFPLYTEIYSEVAQKLGNLDVLVANKEYKKILEATFSSDRLHLANRPKGLIGFHKYNGEVRTPVQEHMIEGVHYAKDEKGKVNLHFTVSPEHFKQFVELTNVYKEVYSKRYDAEFDITFSTQKSSTDTIAVTADNEPFRKEEDGELLFRPGGHGALLENLNDIDDDIIFIKNIDNVTTDRLKDDTYRYKKALASILVETQETIFSFLRRYEAGDRSEEITSEVIEFCMKRLGWSLGEELSGLSSKEIEDYFFQKLNRPIRVCGMVKNEGEPGGGPFWLKDGEHRSLQIVESAQINYSNPVRREIANSSTHFNPVDLVCGVKNYKGEKFDLLEFRNENAGFITHKSREGQEIQAIELPGLWNGSMAYWTTLFVEVPVSTFTPVKTVNDLLRPEHR</sequence>
<gene>
    <name evidence="2" type="ORF">NH26_14140</name>
</gene>
<dbReference type="AlphaFoldDB" id="A0A1S1Z6A0"/>
<dbReference type="InterPro" id="IPR025393">
    <property type="entry name" value="DUF4301"/>
</dbReference>
<dbReference type="InterPro" id="IPR029044">
    <property type="entry name" value="Nucleotide-diphossugar_trans"/>
</dbReference>
<evidence type="ECO:0000313" key="2">
    <source>
        <dbReference type="EMBL" id="OHX68575.1"/>
    </source>
</evidence>
<feature type="domain" description="DUF4301" evidence="1">
    <location>
        <begin position="10"/>
        <end position="519"/>
    </location>
</feature>
<evidence type="ECO:0000259" key="1">
    <source>
        <dbReference type="Pfam" id="PF14134"/>
    </source>
</evidence>
<name>A0A1S1Z6A0_FLAPC</name>
<proteinExistence type="predicted"/>
<dbReference type="Pfam" id="PF14134">
    <property type="entry name" value="DUF4301"/>
    <property type="match status" value="1"/>
</dbReference>
<dbReference type="EMBL" id="JRYR02000001">
    <property type="protein sequence ID" value="OHX68575.1"/>
    <property type="molecule type" value="Genomic_DNA"/>
</dbReference>
<dbReference type="SUPFAM" id="SSF53448">
    <property type="entry name" value="Nucleotide-diphospho-sugar transferases"/>
    <property type="match status" value="1"/>
</dbReference>
<dbReference type="Proteomes" id="UP000179797">
    <property type="component" value="Unassembled WGS sequence"/>
</dbReference>
<evidence type="ECO:0000313" key="3">
    <source>
        <dbReference type="Proteomes" id="UP000179797"/>
    </source>
</evidence>
<dbReference type="RefSeq" id="WP_044229587.1">
    <property type="nucleotide sequence ID" value="NZ_JRYR02000001.1"/>
</dbReference>
<dbReference type="OrthoDB" id="5572060at2"/>
<comment type="caution">
    <text evidence="2">The sequence shown here is derived from an EMBL/GenBank/DDBJ whole genome shotgun (WGS) entry which is preliminary data.</text>
</comment>
<reference evidence="2 3" key="1">
    <citation type="journal article" date="2012" name="Int. J. Syst. Evol. Microbiol.">
        <title>Flammeovirga pacifica sp. nov., isolated from deep-sea sediment.</title>
        <authorList>
            <person name="Xu H."/>
            <person name="Fu Y."/>
            <person name="Yang N."/>
            <person name="Ding Z."/>
            <person name="Lai Q."/>
            <person name="Zeng R."/>
        </authorList>
    </citation>
    <scope>NUCLEOTIDE SEQUENCE [LARGE SCALE GENOMIC DNA]</scope>
    <source>
        <strain evidence="3">DSM 24597 / LMG 26175 / WPAGA1</strain>
    </source>
</reference>